<protein>
    <recommendedName>
        <fullName evidence="1">DUF6589 domain-containing protein</fullName>
    </recommendedName>
</protein>
<keyword evidence="3" id="KW-1185">Reference proteome</keyword>
<sequence length="399" mass="45896">MGDHVTIVFGDLGAGEHLQSFLASRKVETTAWRRFQSIVYVLGLFHVKMACADALWRVFIRDAKNQDADPFSFVNFIRAMKWPDIAKMKSGPKFRRMNDAIVQVGQVSRLHCWLEECGHQSLEDFAAAEPTYDDLYALAVHIAKGSCSIGTLSHLRRQSSAERDQVKENSVLRNHLLLLYEELAYSINWGDIGRLESVFIPWMYIFRATGKNKYSTWLHKYMRDVHFRFPEGLKRSVRYNIIQFPDGKNGHGRGVDWFVEFTNLYSKRIHGGQGSNHTKERLIKESPLIRLYGTARHEVEGAFRVQRGINNHGTPKLKRTFKKLLDYLSDNDNRPHLLKPGRTAQYILPNVILEGRRDMAEKGPGNIRGERTYKSRDVDDLAIAKSVRNVNHLSPLISE</sequence>
<dbReference type="STRING" id="1314674.A0A0D7AZU9"/>
<evidence type="ECO:0000313" key="3">
    <source>
        <dbReference type="Proteomes" id="UP000054007"/>
    </source>
</evidence>
<accession>A0A0D7AZU9</accession>
<name>A0A0D7AZU9_9AGAR</name>
<feature type="domain" description="DUF6589" evidence="1">
    <location>
        <begin position="3"/>
        <end position="308"/>
    </location>
</feature>
<dbReference type="Pfam" id="PF20231">
    <property type="entry name" value="DUF6589"/>
    <property type="match status" value="1"/>
</dbReference>
<evidence type="ECO:0000313" key="2">
    <source>
        <dbReference type="EMBL" id="KIY63429.1"/>
    </source>
</evidence>
<evidence type="ECO:0000259" key="1">
    <source>
        <dbReference type="Pfam" id="PF20231"/>
    </source>
</evidence>
<gene>
    <name evidence="2" type="ORF">CYLTODRAFT_359989</name>
</gene>
<reference evidence="2 3" key="1">
    <citation type="journal article" date="2015" name="Fungal Genet. Biol.">
        <title>Evolution of novel wood decay mechanisms in Agaricales revealed by the genome sequences of Fistulina hepatica and Cylindrobasidium torrendii.</title>
        <authorList>
            <person name="Floudas D."/>
            <person name="Held B.W."/>
            <person name="Riley R."/>
            <person name="Nagy L.G."/>
            <person name="Koehler G."/>
            <person name="Ransdell A.S."/>
            <person name="Younus H."/>
            <person name="Chow J."/>
            <person name="Chiniquy J."/>
            <person name="Lipzen A."/>
            <person name="Tritt A."/>
            <person name="Sun H."/>
            <person name="Haridas S."/>
            <person name="LaButti K."/>
            <person name="Ohm R.A."/>
            <person name="Kues U."/>
            <person name="Blanchette R.A."/>
            <person name="Grigoriev I.V."/>
            <person name="Minto R.E."/>
            <person name="Hibbett D.S."/>
        </authorList>
    </citation>
    <scope>NUCLEOTIDE SEQUENCE [LARGE SCALE GENOMIC DNA]</scope>
    <source>
        <strain evidence="2 3">FP15055 ss-10</strain>
    </source>
</reference>
<dbReference type="OrthoDB" id="4743193at2759"/>
<dbReference type="InterPro" id="IPR046496">
    <property type="entry name" value="DUF6589"/>
</dbReference>
<dbReference type="Proteomes" id="UP000054007">
    <property type="component" value="Unassembled WGS sequence"/>
</dbReference>
<dbReference type="EMBL" id="KN880696">
    <property type="protein sequence ID" value="KIY63429.1"/>
    <property type="molecule type" value="Genomic_DNA"/>
</dbReference>
<proteinExistence type="predicted"/>
<organism evidence="2 3">
    <name type="scientific">Cylindrobasidium torrendii FP15055 ss-10</name>
    <dbReference type="NCBI Taxonomy" id="1314674"/>
    <lineage>
        <taxon>Eukaryota</taxon>
        <taxon>Fungi</taxon>
        <taxon>Dikarya</taxon>
        <taxon>Basidiomycota</taxon>
        <taxon>Agaricomycotina</taxon>
        <taxon>Agaricomycetes</taxon>
        <taxon>Agaricomycetidae</taxon>
        <taxon>Agaricales</taxon>
        <taxon>Marasmiineae</taxon>
        <taxon>Physalacriaceae</taxon>
        <taxon>Cylindrobasidium</taxon>
    </lineage>
</organism>
<dbReference type="AlphaFoldDB" id="A0A0D7AZU9"/>